<evidence type="ECO:0000256" key="2">
    <source>
        <dbReference type="ARBA" id="ARBA00023315"/>
    </source>
</evidence>
<proteinExistence type="predicted"/>
<evidence type="ECO:0000259" key="3">
    <source>
        <dbReference type="PROSITE" id="PS51186"/>
    </source>
</evidence>
<dbReference type="SUPFAM" id="SSF55729">
    <property type="entry name" value="Acyl-CoA N-acyltransferases (Nat)"/>
    <property type="match status" value="1"/>
</dbReference>
<feature type="domain" description="N-acetyltransferase" evidence="3">
    <location>
        <begin position="1"/>
        <end position="200"/>
    </location>
</feature>
<dbReference type="InterPro" id="IPR050832">
    <property type="entry name" value="Bact_Acetyltransf"/>
</dbReference>
<dbReference type="AlphaFoldDB" id="A0A7X0VUM5"/>
<dbReference type="InterPro" id="IPR016181">
    <property type="entry name" value="Acyl_CoA_acyltransferase"/>
</dbReference>
<comment type="caution">
    <text evidence="4">The sequence shown here is derived from an EMBL/GenBank/DDBJ whole genome shotgun (WGS) entry which is preliminary data.</text>
</comment>
<evidence type="ECO:0000313" key="4">
    <source>
        <dbReference type="EMBL" id="MBB6730432.1"/>
    </source>
</evidence>
<dbReference type="Proteomes" id="UP000564644">
    <property type="component" value="Unassembled WGS sequence"/>
</dbReference>
<dbReference type="PANTHER" id="PTHR43877">
    <property type="entry name" value="AMINOALKYLPHOSPHONATE N-ACETYLTRANSFERASE-RELATED-RELATED"/>
    <property type="match status" value="1"/>
</dbReference>
<dbReference type="CDD" id="cd04301">
    <property type="entry name" value="NAT_SF"/>
    <property type="match status" value="1"/>
</dbReference>
<keyword evidence="2" id="KW-0012">Acyltransferase</keyword>
<dbReference type="Gene3D" id="3.40.630.30">
    <property type="match status" value="2"/>
</dbReference>
<keyword evidence="5" id="KW-1185">Reference proteome</keyword>
<gene>
    <name evidence="4" type="ORF">H7C18_05915</name>
</gene>
<dbReference type="RefSeq" id="WP_185128100.1">
    <property type="nucleotide sequence ID" value="NZ_JACJVO010000007.1"/>
</dbReference>
<evidence type="ECO:0000313" key="5">
    <source>
        <dbReference type="Proteomes" id="UP000564644"/>
    </source>
</evidence>
<dbReference type="InterPro" id="IPR000182">
    <property type="entry name" value="GNAT_dom"/>
</dbReference>
<feature type="domain" description="N-acetyltransferase" evidence="3">
    <location>
        <begin position="194"/>
        <end position="323"/>
    </location>
</feature>
<evidence type="ECO:0000256" key="1">
    <source>
        <dbReference type="ARBA" id="ARBA00022679"/>
    </source>
</evidence>
<name>A0A7X0VUM5_9BACL</name>
<dbReference type="Pfam" id="PF00583">
    <property type="entry name" value="Acetyltransf_1"/>
    <property type="match status" value="1"/>
</dbReference>
<dbReference type="EMBL" id="JACJVO010000007">
    <property type="protein sequence ID" value="MBB6730432.1"/>
    <property type="molecule type" value="Genomic_DNA"/>
</dbReference>
<dbReference type="GO" id="GO:0016747">
    <property type="term" value="F:acyltransferase activity, transferring groups other than amino-acyl groups"/>
    <property type="evidence" value="ECO:0007669"/>
    <property type="project" value="InterPro"/>
</dbReference>
<keyword evidence="1 4" id="KW-0808">Transferase</keyword>
<dbReference type="PROSITE" id="PS51186">
    <property type="entry name" value="GNAT"/>
    <property type="match status" value="2"/>
</dbReference>
<sequence>MKLGTWDPSDTDEAIALWNREAVRDGYKEWTAESFGELIASNRYFDPSNAFVLRDGNVLRGFAIGCAGDDLPLGDVAGYVTCVVLDEACRSDEHYGMLMDAVEERFRQLGKRQADFLFFNPMMLPWYIPNTPGHEHNNAPGVPVGSALYAFLLSRGYAQRAIECAMYLSLAGFELPAETAAKETKVAEAGYRVEMFEPFKHGGVEGMLDALGNPLWKKEIAESVAAGVPVVVAAHGAEPVGFAGPVVRSPNGRGYFAGLGVRPEHEGHGLGSLLFYKLCEAFRDIGADYMSLYTGSENPALRIYEKAGFRTVKQFAIMRRELA</sequence>
<reference evidence="4 5" key="1">
    <citation type="submission" date="2020-08" db="EMBL/GenBank/DDBJ databases">
        <title>Cohnella phylogeny.</title>
        <authorList>
            <person name="Dunlap C."/>
        </authorList>
    </citation>
    <scope>NUCLEOTIDE SEQUENCE [LARGE SCALE GENOMIC DNA]</scope>
    <source>
        <strain evidence="4 5">CBP 2801</strain>
    </source>
</reference>
<protein>
    <submittedName>
        <fullName evidence="4">GNAT family N-acetyltransferase</fullName>
    </submittedName>
</protein>
<accession>A0A7X0VUM5</accession>
<dbReference type="PANTHER" id="PTHR43877:SF2">
    <property type="entry name" value="AMINOALKYLPHOSPHONATE N-ACETYLTRANSFERASE-RELATED"/>
    <property type="match status" value="1"/>
</dbReference>
<organism evidence="4 5">
    <name type="scientific">Cohnella zeiphila</name>
    <dbReference type="NCBI Taxonomy" id="2761120"/>
    <lineage>
        <taxon>Bacteria</taxon>
        <taxon>Bacillati</taxon>
        <taxon>Bacillota</taxon>
        <taxon>Bacilli</taxon>
        <taxon>Bacillales</taxon>
        <taxon>Paenibacillaceae</taxon>
        <taxon>Cohnella</taxon>
    </lineage>
</organism>